<organism evidence="8 9">
    <name type="scientific">Halonatronomonas betaini</name>
    <dbReference type="NCBI Taxonomy" id="2778430"/>
    <lineage>
        <taxon>Bacteria</taxon>
        <taxon>Bacillati</taxon>
        <taxon>Bacillota</taxon>
        <taxon>Clostridia</taxon>
        <taxon>Halanaerobiales</taxon>
        <taxon>Halarsenatibacteraceae</taxon>
        <taxon>Halonatronomonas</taxon>
    </lineage>
</organism>
<keyword evidence="9" id="KW-1185">Reference proteome</keyword>
<dbReference type="Proteomes" id="UP000621436">
    <property type="component" value="Unassembled WGS sequence"/>
</dbReference>
<name>A0A931F9J2_9FIRM</name>
<feature type="transmembrane region" description="Helical" evidence="7">
    <location>
        <begin position="165"/>
        <end position="181"/>
    </location>
</feature>
<protein>
    <submittedName>
        <fullName evidence="8">Lipid II flippase FtsW</fullName>
    </submittedName>
</protein>
<comment type="caution">
    <text evidence="8">The sequence shown here is derived from an EMBL/GenBank/DDBJ whole genome shotgun (WGS) entry which is preliminary data.</text>
</comment>
<evidence type="ECO:0000256" key="3">
    <source>
        <dbReference type="ARBA" id="ARBA00022692"/>
    </source>
</evidence>
<evidence type="ECO:0000256" key="2">
    <source>
        <dbReference type="ARBA" id="ARBA00022475"/>
    </source>
</evidence>
<feature type="transmembrane region" description="Helical" evidence="7">
    <location>
        <begin position="264"/>
        <end position="290"/>
    </location>
</feature>
<dbReference type="InterPro" id="IPR013437">
    <property type="entry name" value="FtsW"/>
</dbReference>
<feature type="transmembrane region" description="Helical" evidence="7">
    <location>
        <begin position="45"/>
        <end position="62"/>
    </location>
</feature>
<evidence type="ECO:0000256" key="1">
    <source>
        <dbReference type="ARBA" id="ARBA00004651"/>
    </source>
</evidence>
<dbReference type="AlphaFoldDB" id="A0A931F9J2"/>
<dbReference type="EMBL" id="JADPIE010000006">
    <property type="protein sequence ID" value="MBF8437638.1"/>
    <property type="molecule type" value="Genomic_DNA"/>
</dbReference>
<feature type="transmembrane region" description="Helical" evidence="7">
    <location>
        <begin position="188"/>
        <end position="204"/>
    </location>
</feature>
<feature type="transmembrane region" description="Helical" evidence="7">
    <location>
        <begin position="339"/>
        <end position="360"/>
    </location>
</feature>
<dbReference type="PANTHER" id="PTHR30474:SF13">
    <property type="entry name" value="STAGE V SPORULATION PROTEIN E"/>
    <property type="match status" value="1"/>
</dbReference>
<dbReference type="GO" id="GO:0015648">
    <property type="term" value="F:lipid-linked peptidoglycan transporter activity"/>
    <property type="evidence" value="ECO:0007669"/>
    <property type="project" value="TreeGrafter"/>
</dbReference>
<dbReference type="GO" id="GO:0008360">
    <property type="term" value="P:regulation of cell shape"/>
    <property type="evidence" value="ECO:0007669"/>
    <property type="project" value="UniProtKB-KW"/>
</dbReference>
<gene>
    <name evidence="8" type="primary">ftsW</name>
    <name evidence="8" type="ORF">I0Q91_11130</name>
</gene>
<dbReference type="GO" id="GO:0051301">
    <property type="term" value="P:cell division"/>
    <property type="evidence" value="ECO:0007669"/>
    <property type="project" value="InterPro"/>
</dbReference>
<evidence type="ECO:0000256" key="5">
    <source>
        <dbReference type="ARBA" id="ARBA00022989"/>
    </source>
</evidence>
<feature type="transmembrane region" description="Helical" evidence="7">
    <location>
        <begin position="114"/>
        <end position="131"/>
    </location>
</feature>
<feature type="transmembrane region" description="Helical" evidence="7">
    <location>
        <begin position="74"/>
        <end position="94"/>
    </location>
</feature>
<keyword evidence="4" id="KW-0133">Cell shape</keyword>
<accession>A0A931F9J2</accession>
<dbReference type="Pfam" id="PF01098">
    <property type="entry name" value="FTSW_RODA_SPOVE"/>
    <property type="match status" value="1"/>
</dbReference>
<keyword evidence="5 7" id="KW-1133">Transmembrane helix</keyword>
<evidence type="ECO:0000313" key="8">
    <source>
        <dbReference type="EMBL" id="MBF8437638.1"/>
    </source>
</evidence>
<sequence length="365" mass="39934">MEEKNSNIDFPLLIITLILILIGLIMIMSASGVRAYNRYGNAHYFFSRQLLFVLAGLILMLIASRLDYNIYYKYSRIILGLGFILLTLVLIPGIGRTAGGATRWISLGFFDFQPSEAIKLALIIYIASFVTRKSSKIQDFKKGILPVVIIIGLSAFLIMQQPDMGTAVNIIGFSFIILLVGGMRFKHLFGLSIPGVLLMGYYISSAPYRLNRVQTFLNPWEDPRGSGYHIIQSLLALGSGGLTGVGPGNSRQKFLYLPEPGTDFIFAILGEEFGFIGAAFVIILFGFFAYRGVLIALNARDLFGSLLATGITSMIIIQVLINIGAVTSLLPVTGITLPFISYGGSSLLISLYAVGILFNISRHSQ</sequence>
<feature type="transmembrane region" description="Helical" evidence="7">
    <location>
        <begin position="143"/>
        <end position="159"/>
    </location>
</feature>
<evidence type="ECO:0000256" key="4">
    <source>
        <dbReference type="ARBA" id="ARBA00022960"/>
    </source>
</evidence>
<evidence type="ECO:0000256" key="7">
    <source>
        <dbReference type="SAM" id="Phobius"/>
    </source>
</evidence>
<feature type="transmembrane region" description="Helical" evidence="7">
    <location>
        <begin position="12"/>
        <end position="33"/>
    </location>
</feature>
<keyword evidence="3 7" id="KW-0812">Transmembrane</keyword>
<keyword evidence="2" id="KW-1003">Cell membrane</keyword>
<dbReference type="GO" id="GO:0009252">
    <property type="term" value="P:peptidoglycan biosynthetic process"/>
    <property type="evidence" value="ECO:0007669"/>
    <property type="project" value="InterPro"/>
</dbReference>
<dbReference type="GO" id="GO:0032153">
    <property type="term" value="C:cell division site"/>
    <property type="evidence" value="ECO:0007669"/>
    <property type="project" value="TreeGrafter"/>
</dbReference>
<evidence type="ECO:0000313" key="9">
    <source>
        <dbReference type="Proteomes" id="UP000621436"/>
    </source>
</evidence>
<dbReference type="InterPro" id="IPR001182">
    <property type="entry name" value="FtsW/RodA"/>
</dbReference>
<dbReference type="RefSeq" id="WP_270454636.1">
    <property type="nucleotide sequence ID" value="NZ_JADPIE010000006.1"/>
</dbReference>
<dbReference type="PANTHER" id="PTHR30474">
    <property type="entry name" value="CELL CYCLE PROTEIN"/>
    <property type="match status" value="1"/>
</dbReference>
<dbReference type="NCBIfam" id="TIGR02614">
    <property type="entry name" value="ftsW"/>
    <property type="match status" value="1"/>
</dbReference>
<evidence type="ECO:0000256" key="6">
    <source>
        <dbReference type="ARBA" id="ARBA00023136"/>
    </source>
</evidence>
<reference evidence="8" key="1">
    <citation type="submission" date="2020-11" db="EMBL/GenBank/DDBJ databases">
        <title>Halonatronomonas betainensis gen. nov., sp. nov. a novel haloalkaliphilic representative of the family Halanaerobiacae capable of betaine degradation.</title>
        <authorList>
            <person name="Boltyanskaya Y."/>
            <person name="Kevbrin V."/>
            <person name="Detkova E."/>
            <person name="Grouzdev D.S."/>
            <person name="Koziaeva V."/>
            <person name="Zhilina T."/>
        </authorList>
    </citation>
    <scope>NUCLEOTIDE SEQUENCE</scope>
    <source>
        <strain evidence="8">Z-7014</strain>
    </source>
</reference>
<comment type="subcellular location">
    <subcellularLocation>
        <location evidence="1">Cell membrane</location>
        <topology evidence="1">Multi-pass membrane protein</topology>
    </subcellularLocation>
</comment>
<dbReference type="GO" id="GO:0005886">
    <property type="term" value="C:plasma membrane"/>
    <property type="evidence" value="ECO:0007669"/>
    <property type="project" value="UniProtKB-SubCell"/>
</dbReference>
<feature type="transmembrane region" description="Helical" evidence="7">
    <location>
        <begin position="302"/>
        <end position="327"/>
    </location>
</feature>
<proteinExistence type="predicted"/>
<keyword evidence="6 7" id="KW-0472">Membrane</keyword>